<dbReference type="AlphaFoldDB" id="A0A4R5VIX8"/>
<dbReference type="PANTHER" id="PTHR30486">
    <property type="entry name" value="TWITCHING MOTILITY PROTEIN PILT"/>
    <property type="match status" value="1"/>
</dbReference>
<sequence length="363" mass="40042">MGLINKNKRNQSGGEAAKKASFVKLNSSSPNHANHKASCNQGLLCDFAEFSQLRQLLLDQDVSEVMVNGPNQVYCERKGKLILTPIQFSDNKHVIRLIEKMIAPLGRRINESSPMVDATLPDGSHVNAIIPPLAINGPAITIRKISKESYKMNDLINFGTVTEDIAVFLNACVKARLNLFLSGGTGSGKSTTLNALKNFIPNGERLIDIEEEEKVATDYIIIDEICGEEAFDLLQALNTSNTGALAAGHSNCPRDMIIRLETMVRIVRVDLEVRATRNLIAKALNVIIHQSRLKDGSRKITSITEVLGVEEDRILLQEIFTFKQEGINRKGEIIGRLVPTGVRPKFYQQLEATGIAMPTSLFH</sequence>
<evidence type="ECO:0000313" key="4">
    <source>
        <dbReference type="EMBL" id="TDK57094.1"/>
    </source>
</evidence>
<evidence type="ECO:0000259" key="2">
    <source>
        <dbReference type="Pfam" id="PF00437"/>
    </source>
</evidence>
<reference evidence="4 5" key="1">
    <citation type="submission" date="2019-03" db="EMBL/GenBank/DDBJ databases">
        <title>Bacillus niacini sp. nov. a Nicotinate-Metabolizing Mesophile Isolated from Soil.</title>
        <authorList>
            <person name="Zhang G."/>
        </authorList>
    </citation>
    <scope>NUCLEOTIDE SEQUENCE [LARGE SCALE GENOMIC DNA]</scope>
    <source>
        <strain evidence="4 5">WN066</strain>
    </source>
</reference>
<protein>
    <submittedName>
        <fullName evidence="3">ATPase, T2SS/T4P/T4SS family</fullName>
    </submittedName>
    <submittedName>
        <fullName evidence="4">CpaF family protein</fullName>
    </submittedName>
</protein>
<evidence type="ECO:0000313" key="3">
    <source>
        <dbReference type="EMBL" id="MDQ6596505.1"/>
    </source>
</evidence>
<name>A0A4R5VIX8_9BACI</name>
<proteinExistence type="inferred from homology"/>
<evidence type="ECO:0000313" key="5">
    <source>
        <dbReference type="Proteomes" id="UP000295132"/>
    </source>
</evidence>
<dbReference type="Pfam" id="PF00437">
    <property type="entry name" value="T2SSE"/>
    <property type="match status" value="1"/>
</dbReference>
<dbReference type="SUPFAM" id="SSF52540">
    <property type="entry name" value="P-loop containing nucleoside triphosphate hydrolases"/>
    <property type="match status" value="1"/>
</dbReference>
<dbReference type="RefSeq" id="WP_133339460.1">
    <property type="nucleotide sequence ID" value="NZ_JAVGVR010000001.1"/>
</dbReference>
<dbReference type="InterPro" id="IPR050921">
    <property type="entry name" value="T4SS_GSP_E_ATPase"/>
</dbReference>
<comment type="similarity">
    <text evidence="1">Belongs to the GSP E family.</text>
</comment>
<dbReference type="PANTHER" id="PTHR30486:SF6">
    <property type="entry name" value="TYPE IV PILUS RETRACTATION ATPASE PILT"/>
    <property type="match status" value="1"/>
</dbReference>
<evidence type="ECO:0000313" key="6">
    <source>
        <dbReference type="Proteomes" id="UP001178888"/>
    </source>
</evidence>
<feature type="domain" description="Bacterial type II secretion system protein E" evidence="2">
    <location>
        <begin position="54"/>
        <end position="210"/>
    </location>
</feature>
<dbReference type="InterPro" id="IPR001482">
    <property type="entry name" value="T2SS/T4SS_dom"/>
</dbReference>
<gene>
    <name evidence="4" type="ORF">E2K98_26460</name>
    <name evidence="3" type="ORF">RCG21_08975</name>
</gene>
<dbReference type="EMBL" id="JAVGVR010000001">
    <property type="protein sequence ID" value="MDQ6596505.1"/>
    <property type="molecule type" value="Genomic_DNA"/>
</dbReference>
<dbReference type="Proteomes" id="UP000295132">
    <property type="component" value="Unassembled WGS sequence"/>
</dbReference>
<dbReference type="Gene3D" id="3.30.450.380">
    <property type="match status" value="1"/>
</dbReference>
<dbReference type="Proteomes" id="UP001178888">
    <property type="component" value="Unassembled WGS sequence"/>
</dbReference>
<dbReference type="EMBL" id="SMYO01000022">
    <property type="protein sequence ID" value="TDK57094.1"/>
    <property type="molecule type" value="Genomic_DNA"/>
</dbReference>
<accession>A0A4R5VIX8</accession>
<reference evidence="3" key="2">
    <citation type="submission" date="2023-08" db="EMBL/GenBank/DDBJ databases">
        <title>Nitrogen cycling bacteria in agricultural field soils.</title>
        <authorList>
            <person name="Jang J."/>
        </authorList>
    </citation>
    <scope>NUCLEOTIDE SEQUENCE</scope>
    <source>
        <strain evidence="3">PS3-36</strain>
    </source>
</reference>
<evidence type="ECO:0000256" key="1">
    <source>
        <dbReference type="ARBA" id="ARBA00006611"/>
    </source>
</evidence>
<keyword evidence="6" id="KW-1185">Reference proteome</keyword>
<comment type="caution">
    <text evidence="4">The sequence shown here is derived from an EMBL/GenBank/DDBJ whole genome shotgun (WGS) entry which is preliminary data.</text>
</comment>
<dbReference type="GO" id="GO:0016887">
    <property type="term" value="F:ATP hydrolysis activity"/>
    <property type="evidence" value="ECO:0007669"/>
    <property type="project" value="InterPro"/>
</dbReference>
<dbReference type="InterPro" id="IPR027417">
    <property type="entry name" value="P-loop_NTPase"/>
</dbReference>
<dbReference type="Gene3D" id="3.40.50.300">
    <property type="entry name" value="P-loop containing nucleotide triphosphate hydrolases"/>
    <property type="match status" value="2"/>
</dbReference>
<organism evidence="4 5">
    <name type="scientific">Bacillus salipaludis</name>
    <dbReference type="NCBI Taxonomy" id="2547811"/>
    <lineage>
        <taxon>Bacteria</taxon>
        <taxon>Bacillati</taxon>
        <taxon>Bacillota</taxon>
        <taxon>Bacilli</taxon>
        <taxon>Bacillales</taxon>
        <taxon>Bacillaceae</taxon>
        <taxon>Bacillus</taxon>
    </lineage>
</organism>